<dbReference type="SUPFAM" id="SSF81321">
    <property type="entry name" value="Family A G protein-coupled receptor-like"/>
    <property type="match status" value="1"/>
</dbReference>
<evidence type="ECO:0000256" key="7">
    <source>
        <dbReference type="ARBA" id="ARBA00023224"/>
    </source>
</evidence>
<dbReference type="Gene3D" id="1.20.1070.10">
    <property type="entry name" value="Rhodopsin 7-helix transmembrane proteins"/>
    <property type="match status" value="1"/>
</dbReference>
<evidence type="ECO:0000256" key="9">
    <source>
        <dbReference type="SAM" id="Phobius"/>
    </source>
</evidence>
<dbReference type="CDD" id="cd00637">
    <property type="entry name" value="7tm_classA_rhodopsin-like"/>
    <property type="match status" value="1"/>
</dbReference>
<evidence type="ECO:0000256" key="5">
    <source>
        <dbReference type="ARBA" id="ARBA00023136"/>
    </source>
</evidence>
<evidence type="ECO:0000256" key="8">
    <source>
        <dbReference type="RuleBase" id="RU000688"/>
    </source>
</evidence>
<evidence type="ECO:0000256" key="6">
    <source>
        <dbReference type="ARBA" id="ARBA00023170"/>
    </source>
</evidence>
<evidence type="ECO:0000256" key="4">
    <source>
        <dbReference type="ARBA" id="ARBA00023040"/>
    </source>
</evidence>
<keyword evidence="11" id="KW-1185">Reference proteome</keyword>
<dbReference type="InterPro" id="IPR000276">
    <property type="entry name" value="GPCR_Rhodpsn"/>
</dbReference>
<dbReference type="GeneID" id="111138346"/>
<sequence length="325" mass="35871">MEPSVLALIIVDILIILTIISTNLFAIVLILKKSKKNSKNILLVSLSVSDIAVALFVIPNVIFLKLQNSSISPILCQICLYTEYMASAANVFSISVLAVDRFRALVFPLQNKDAKREVLYGALVLIWIASLVYAVRAPVVYRGRMFQSSVNGNATTEKYGCSIPDHLMGLHSGLIVLDFIVLFAMPALVLIGCNVKVSLQLSTKSTITSAMPESVSKRRRRAVRTLLIMILIFIVFNFPLHYFRMARHVFKQSVSGASTIGHIFLILTFINNCLNVFFYGLLNEDMKSICRTCSCTKRNQVHAISSGDSKMTKSGATNITVAPSV</sequence>
<evidence type="ECO:0000313" key="13">
    <source>
        <dbReference type="RefSeq" id="XP_022345980.1"/>
    </source>
</evidence>
<evidence type="ECO:0000259" key="10">
    <source>
        <dbReference type="PROSITE" id="PS50262"/>
    </source>
</evidence>
<feature type="transmembrane region" description="Helical" evidence="9">
    <location>
        <begin position="6"/>
        <end position="31"/>
    </location>
</feature>
<evidence type="ECO:0000313" key="12">
    <source>
        <dbReference type="RefSeq" id="XP_022345979.1"/>
    </source>
</evidence>
<dbReference type="OrthoDB" id="6132137at2759"/>
<dbReference type="InterPro" id="IPR017452">
    <property type="entry name" value="GPCR_Rhodpsn_7TM"/>
</dbReference>
<dbReference type="Proteomes" id="UP000694844">
    <property type="component" value="Chromosome 5"/>
</dbReference>
<dbReference type="GO" id="GO:0005886">
    <property type="term" value="C:plasma membrane"/>
    <property type="evidence" value="ECO:0007669"/>
    <property type="project" value="TreeGrafter"/>
</dbReference>
<reference evidence="12 13" key="1">
    <citation type="submission" date="2025-04" db="UniProtKB">
        <authorList>
            <consortium name="RefSeq"/>
        </authorList>
    </citation>
    <scope>IDENTIFICATION</scope>
    <source>
        <tissue evidence="12 13">Whole sample</tissue>
    </source>
</reference>
<dbReference type="RefSeq" id="XP_022345980.1">
    <property type="nucleotide sequence ID" value="XM_022490272.1"/>
</dbReference>
<dbReference type="PANTHER" id="PTHR24238">
    <property type="entry name" value="G-PROTEIN COUPLED RECEPTOR"/>
    <property type="match status" value="1"/>
</dbReference>
<evidence type="ECO:0000313" key="11">
    <source>
        <dbReference type="Proteomes" id="UP000694844"/>
    </source>
</evidence>
<evidence type="ECO:0000256" key="1">
    <source>
        <dbReference type="ARBA" id="ARBA00004141"/>
    </source>
</evidence>
<comment type="subcellular location">
    <subcellularLocation>
        <location evidence="1">Membrane</location>
        <topology evidence="1">Multi-pass membrane protein</topology>
    </subcellularLocation>
</comment>
<evidence type="ECO:0000256" key="3">
    <source>
        <dbReference type="ARBA" id="ARBA00022989"/>
    </source>
</evidence>
<feature type="transmembrane region" description="Helical" evidence="9">
    <location>
        <begin position="84"/>
        <end position="106"/>
    </location>
</feature>
<keyword evidence="6 8" id="KW-0675">Receptor</keyword>
<keyword evidence="5 9" id="KW-0472">Membrane</keyword>
<keyword evidence="7 8" id="KW-0807">Transducer</keyword>
<evidence type="ECO:0000256" key="2">
    <source>
        <dbReference type="ARBA" id="ARBA00022692"/>
    </source>
</evidence>
<name>A0A8B8F148_CRAVI</name>
<accession>A0A8B8F148</accession>
<feature type="transmembrane region" description="Helical" evidence="9">
    <location>
        <begin position="118"/>
        <end position="135"/>
    </location>
</feature>
<feature type="domain" description="G-protein coupled receptors family 1 profile" evidence="10">
    <location>
        <begin position="22"/>
        <end position="279"/>
    </location>
</feature>
<dbReference type="PANTHER" id="PTHR24238:SF57">
    <property type="entry name" value="G-PROTEIN COUPLED RECEPTOR 83"/>
    <property type="match status" value="1"/>
</dbReference>
<keyword evidence="3 9" id="KW-1133">Transmembrane helix</keyword>
<feature type="transmembrane region" description="Helical" evidence="9">
    <location>
        <begin position="43"/>
        <end position="64"/>
    </location>
</feature>
<proteinExistence type="inferred from homology"/>
<organism evidence="11 12">
    <name type="scientific">Crassostrea virginica</name>
    <name type="common">Eastern oyster</name>
    <dbReference type="NCBI Taxonomy" id="6565"/>
    <lineage>
        <taxon>Eukaryota</taxon>
        <taxon>Metazoa</taxon>
        <taxon>Spiralia</taxon>
        <taxon>Lophotrochozoa</taxon>
        <taxon>Mollusca</taxon>
        <taxon>Bivalvia</taxon>
        <taxon>Autobranchia</taxon>
        <taxon>Pteriomorphia</taxon>
        <taxon>Ostreida</taxon>
        <taxon>Ostreoidea</taxon>
        <taxon>Ostreidae</taxon>
        <taxon>Crassostrea</taxon>
    </lineage>
</organism>
<keyword evidence="2 8" id="KW-0812">Transmembrane</keyword>
<feature type="transmembrane region" description="Helical" evidence="9">
    <location>
        <begin position="263"/>
        <end position="282"/>
    </location>
</feature>
<dbReference type="Pfam" id="PF00001">
    <property type="entry name" value="7tm_1"/>
    <property type="match status" value="1"/>
</dbReference>
<dbReference type="GO" id="GO:0008188">
    <property type="term" value="F:neuropeptide receptor activity"/>
    <property type="evidence" value="ECO:0007669"/>
    <property type="project" value="TreeGrafter"/>
</dbReference>
<comment type="similarity">
    <text evidence="8">Belongs to the G-protein coupled receptor 1 family.</text>
</comment>
<feature type="transmembrane region" description="Helical" evidence="9">
    <location>
        <begin position="226"/>
        <end position="243"/>
    </location>
</feature>
<dbReference type="PROSITE" id="PS00237">
    <property type="entry name" value="G_PROTEIN_RECEP_F1_1"/>
    <property type="match status" value="1"/>
</dbReference>
<dbReference type="PRINTS" id="PR00237">
    <property type="entry name" value="GPCRRHODOPSN"/>
</dbReference>
<gene>
    <name evidence="12 13" type="primary">LOC111138346</name>
</gene>
<dbReference type="RefSeq" id="XP_022345979.1">
    <property type="nucleotide sequence ID" value="XM_022490271.1"/>
</dbReference>
<dbReference type="KEGG" id="cvn:111138346"/>
<keyword evidence="4 8" id="KW-0297">G-protein coupled receptor</keyword>
<dbReference type="PROSITE" id="PS50262">
    <property type="entry name" value="G_PROTEIN_RECEP_F1_2"/>
    <property type="match status" value="1"/>
</dbReference>
<dbReference type="AlphaFoldDB" id="A0A8B8F148"/>
<feature type="transmembrane region" description="Helical" evidence="9">
    <location>
        <begin position="174"/>
        <end position="195"/>
    </location>
</feature>
<protein>
    <submittedName>
        <fullName evidence="12 13">Neuropeptide Y receptor type 6-like</fullName>
    </submittedName>
</protein>